<dbReference type="EMBL" id="CAJNXB010001981">
    <property type="protein sequence ID" value="CAF3207149.1"/>
    <property type="molecule type" value="Genomic_DNA"/>
</dbReference>
<evidence type="ECO:0000256" key="1">
    <source>
        <dbReference type="SAM" id="MobiDB-lite"/>
    </source>
</evidence>
<name>A0A817QDL8_9BILA</name>
<comment type="caution">
    <text evidence="2">The sequence shown here is derived from an EMBL/GenBank/DDBJ whole genome shotgun (WGS) entry which is preliminary data.</text>
</comment>
<gene>
    <name evidence="4" type="ORF">GRG538_LOCUS17392</name>
    <name evidence="3" type="ORF">LUA448_LOCUS13958</name>
    <name evidence="2" type="ORF">TIS948_LOCUS12935</name>
</gene>
<reference evidence="2" key="1">
    <citation type="submission" date="2021-02" db="EMBL/GenBank/DDBJ databases">
        <authorList>
            <person name="Nowell W R."/>
        </authorList>
    </citation>
    <scope>NUCLEOTIDE SEQUENCE</scope>
</reference>
<dbReference type="AlphaFoldDB" id="A0A817QDL8"/>
<evidence type="ECO:0000313" key="2">
    <source>
        <dbReference type="EMBL" id="CAF3207149.1"/>
    </source>
</evidence>
<proteinExistence type="predicted"/>
<accession>A0A817QDL8</accession>
<dbReference type="EMBL" id="CAJNYT010002865">
    <property type="protein sequence ID" value="CAF3497614.1"/>
    <property type="molecule type" value="Genomic_DNA"/>
</dbReference>
<sequence length="311" mass="36430">MFRTSSIQSRLLHRYGGMLHFEKHSNNEGIFVGLSDPSVYIRRAMSKPTIWQRPDTPDPHRKKQLCERFMYVIGELRNSLNNNLHIIRSMKYDESSLVKYRQPDVFKNMFICPGDFHLMKNMMIVVWDLLKGSGIEDVLKSIYKNATFSSILVVRHFNRSLGCCKRLHTALHMLCIEAFSHQTSISSSITDCLNTLKSVILQIPSEYASDDIFQKWFPQLLQTVKQSHFQTYVHAWAFNFSRTNSTSRLWYFILHRILLPIPQLYMAIRRCNFDARNAASTIWKTPLSPIKSRTRATNRPRKNSGMKQKYN</sequence>
<evidence type="ECO:0000313" key="5">
    <source>
        <dbReference type="Proteomes" id="UP000663825"/>
    </source>
</evidence>
<organism evidence="2 5">
    <name type="scientific">Rotaria socialis</name>
    <dbReference type="NCBI Taxonomy" id="392032"/>
    <lineage>
        <taxon>Eukaryota</taxon>
        <taxon>Metazoa</taxon>
        <taxon>Spiralia</taxon>
        <taxon>Gnathifera</taxon>
        <taxon>Rotifera</taxon>
        <taxon>Eurotatoria</taxon>
        <taxon>Bdelloidea</taxon>
        <taxon>Philodinida</taxon>
        <taxon>Philodinidae</taxon>
        <taxon>Rotaria</taxon>
    </lineage>
</organism>
<dbReference type="OrthoDB" id="6753017at2759"/>
<dbReference type="Proteomes" id="UP000663872">
    <property type="component" value="Unassembled WGS sequence"/>
</dbReference>
<protein>
    <submittedName>
        <fullName evidence="2">Uncharacterized protein</fullName>
    </submittedName>
</protein>
<feature type="region of interest" description="Disordered" evidence="1">
    <location>
        <begin position="292"/>
        <end position="311"/>
    </location>
</feature>
<evidence type="ECO:0000313" key="4">
    <source>
        <dbReference type="EMBL" id="CAF3497614.1"/>
    </source>
</evidence>
<dbReference type="Proteomes" id="UP000663825">
    <property type="component" value="Unassembled WGS sequence"/>
</dbReference>
<dbReference type="Proteomes" id="UP000663833">
    <property type="component" value="Unassembled WGS sequence"/>
</dbReference>
<evidence type="ECO:0000313" key="3">
    <source>
        <dbReference type="EMBL" id="CAF3361064.1"/>
    </source>
</evidence>
<dbReference type="EMBL" id="CAJNYD010001720">
    <property type="protein sequence ID" value="CAF3361064.1"/>
    <property type="molecule type" value="Genomic_DNA"/>
</dbReference>